<organism evidence="7">
    <name type="scientific">Notodromas monacha</name>
    <dbReference type="NCBI Taxonomy" id="399045"/>
    <lineage>
        <taxon>Eukaryota</taxon>
        <taxon>Metazoa</taxon>
        <taxon>Ecdysozoa</taxon>
        <taxon>Arthropoda</taxon>
        <taxon>Crustacea</taxon>
        <taxon>Oligostraca</taxon>
        <taxon>Ostracoda</taxon>
        <taxon>Podocopa</taxon>
        <taxon>Podocopida</taxon>
        <taxon>Cypridocopina</taxon>
        <taxon>Cypridoidea</taxon>
        <taxon>Cyprididae</taxon>
        <taxon>Notodromas</taxon>
    </lineage>
</organism>
<dbReference type="OrthoDB" id="266518at2759"/>
<dbReference type="PANTHER" id="PTHR21389">
    <property type="entry name" value="P53 INDUCED PROTEIN"/>
    <property type="match status" value="1"/>
</dbReference>
<keyword evidence="3 6" id="KW-0812">Transmembrane</keyword>
<proteinExistence type="inferred from homology"/>
<accession>A0A7R9BXQ0</accession>
<feature type="transmembrane region" description="Helical" evidence="6">
    <location>
        <begin position="149"/>
        <end position="172"/>
    </location>
</feature>
<protein>
    <recommendedName>
        <fullName evidence="9">Etoposide-induced protein 2.4 homolog</fullName>
    </recommendedName>
</protein>
<evidence type="ECO:0000313" key="8">
    <source>
        <dbReference type="Proteomes" id="UP000678499"/>
    </source>
</evidence>
<feature type="transmembrane region" description="Helical" evidence="6">
    <location>
        <begin position="105"/>
        <end position="128"/>
    </location>
</feature>
<dbReference type="Proteomes" id="UP000678499">
    <property type="component" value="Unassembled WGS sequence"/>
</dbReference>
<reference evidence="7" key="1">
    <citation type="submission" date="2020-11" db="EMBL/GenBank/DDBJ databases">
        <authorList>
            <person name="Tran Van P."/>
        </authorList>
    </citation>
    <scope>NUCLEOTIDE SEQUENCE</scope>
</reference>
<evidence type="ECO:0000313" key="7">
    <source>
        <dbReference type="EMBL" id="CAD7281890.1"/>
    </source>
</evidence>
<keyword evidence="5 6" id="KW-0472">Membrane</keyword>
<dbReference type="Pfam" id="PF07264">
    <property type="entry name" value="EI24"/>
    <property type="match status" value="1"/>
</dbReference>
<name>A0A7R9BXQ0_9CRUS</name>
<dbReference type="PANTHER" id="PTHR21389:SF0">
    <property type="entry name" value="ETOPOSIDE-INDUCED PROTEIN 2.4 HOMOLOG"/>
    <property type="match status" value="1"/>
</dbReference>
<gene>
    <name evidence="7" type="ORF">NMOB1V02_LOCUS9525</name>
</gene>
<dbReference type="GO" id="GO:0005783">
    <property type="term" value="C:endoplasmic reticulum"/>
    <property type="evidence" value="ECO:0007669"/>
    <property type="project" value="TreeGrafter"/>
</dbReference>
<comment type="similarity">
    <text evidence="2">Belongs to the EI24 family.</text>
</comment>
<feature type="transmembrane region" description="Helical" evidence="6">
    <location>
        <begin position="241"/>
        <end position="259"/>
    </location>
</feature>
<evidence type="ECO:0000256" key="2">
    <source>
        <dbReference type="ARBA" id="ARBA00010970"/>
    </source>
</evidence>
<dbReference type="GO" id="GO:0016236">
    <property type="term" value="P:macroautophagy"/>
    <property type="evidence" value="ECO:0007669"/>
    <property type="project" value="TreeGrafter"/>
</dbReference>
<comment type="subcellular location">
    <subcellularLocation>
        <location evidence="1">Membrane</location>
        <topology evidence="1">Multi-pass membrane protein</topology>
    </subcellularLocation>
</comment>
<keyword evidence="4 6" id="KW-1133">Transmembrane helix</keyword>
<sequence length="297" mass="34172">MSTRSMVHGFFRGVIDSFRGIRSIVLLAFYQRKPDGVNVTKARNKSKSMPDPQKPVRKIMQCCALNGGIFLLSLLVWGSVLLPVLERISPSPVAWRYLYPVLNSLFSVMWIIPLFLISRIINFLWFQASKLPETGKSRTHGRVPRVHPFGKLIADVLLSVFIQFLFLVQSLIVTSLPIVWVGNLLGLLHRSFLYSLYAFEYKWFSLGWALDRRLEEIELHWPYFVGFGLPMSVLTSFHDSYFVSGCLFSVFFPILIISAHESVTEPFGGCPMKLFYPVVKLTDMLLHSVAWYREQRL</sequence>
<feature type="transmembrane region" description="Helical" evidence="6">
    <location>
        <begin position="63"/>
        <end position="85"/>
    </location>
</feature>
<evidence type="ECO:0000256" key="1">
    <source>
        <dbReference type="ARBA" id="ARBA00004141"/>
    </source>
</evidence>
<dbReference type="EMBL" id="CAJPEX010003267">
    <property type="protein sequence ID" value="CAG0922042.1"/>
    <property type="molecule type" value="Genomic_DNA"/>
</dbReference>
<dbReference type="GO" id="GO:0016020">
    <property type="term" value="C:membrane"/>
    <property type="evidence" value="ECO:0007669"/>
    <property type="project" value="UniProtKB-SubCell"/>
</dbReference>
<evidence type="ECO:0000256" key="4">
    <source>
        <dbReference type="ARBA" id="ARBA00022989"/>
    </source>
</evidence>
<evidence type="ECO:0000256" key="5">
    <source>
        <dbReference type="ARBA" id="ARBA00023136"/>
    </source>
</evidence>
<evidence type="ECO:0008006" key="9">
    <source>
        <dbReference type="Google" id="ProtNLM"/>
    </source>
</evidence>
<evidence type="ECO:0000256" key="3">
    <source>
        <dbReference type="ARBA" id="ARBA00022692"/>
    </source>
</evidence>
<dbReference type="InterPro" id="IPR059112">
    <property type="entry name" value="CysZ/EI24"/>
</dbReference>
<keyword evidence="8" id="KW-1185">Reference proteome</keyword>
<dbReference type="AlphaFoldDB" id="A0A7R9BXQ0"/>
<evidence type="ECO:0000256" key="6">
    <source>
        <dbReference type="SAM" id="Phobius"/>
    </source>
</evidence>
<dbReference type="EMBL" id="OA885304">
    <property type="protein sequence ID" value="CAD7281890.1"/>
    <property type="molecule type" value="Genomic_DNA"/>
</dbReference>